<comment type="caution">
    <text evidence="1">The sequence shown here is derived from an EMBL/GenBank/DDBJ whole genome shotgun (WGS) entry which is preliminary data.</text>
</comment>
<keyword evidence="2" id="KW-1185">Reference proteome</keyword>
<proteinExistence type="predicted"/>
<dbReference type="OrthoDB" id="5726170at2"/>
<organism evidence="1 2">
    <name type="scientific">Mucilaginibacter hurinus</name>
    <dbReference type="NCBI Taxonomy" id="2201324"/>
    <lineage>
        <taxon>Bacteria</taxon>
        <taxon>Pseudomonadati</taxon>
        <taxon>Bacteroidota</taxon>
        <taxon>Sphingobacteriia</taxon>
        <taxon>Sphingobacteriales</taxon>
        <taxon>Sphingobacteriaceae</taxon>
        <taxon>Mucilaginibacter</taxon>
    </lineage>
</organism>
<dbReference type="InterPro" id="IPR011042">
    <property type="entry name" value="6-blade_b-propeller_TolB-like"/>
</dbReference>
<dbReference type="Gene3D" id="2.120.10.30">
    <property type="entry name" value="TolB, C-terminal domain"/>
    <property type="match status" value="1"/>
</dbReference>
<reference evidence="1 2" key="1">
    <citation type="submission" date="2018-05" db="EMBL/GenBank/DDBJ databases">
        <title>Mucilaginibacter hurinus sp. nov., isolated from briquette warehouse soil.</title>
        <authorList>
            <person name="Choi L."/>
        </authorList>
    </citation>
    <scope>NUCLEOTIDE SEQUENCE [LARGE SCALE GENOMIC DNA]</scope>
    <source>
        <strain evidence="1 2">ZR32</strain>
    </source>
</reference>
<evidence type="ECO:0000313" key="1">
    <source>
        <dbReference type="EMBL" id="RCH56400.1"/>
    </source>
</evidence>
<dbReference type="Proteomes" id="UP000253209">
    <property type="component" value="Unassembled WGS sequence"/>
</dbReference>
<evidence type="ECO:0000313" key="2">
    <source>
        <dbReference type="Proteomes" id="UP000253209"/>
    </source>
</evidence>
<dbReference type="SUPFAM" id="SSF101898">
    <property type="entry name" value="NHL repeat"/>
    <property type="match status" value="1"/>
</dbReference>
<dbReference type="AlphaFoldDB" id="A0A367GT20"/>
<accession>A0A367GT20</accession>
<dbReference type="RefSeq" id="WP_114003297.1">
    <property type="nucleotide sequence ID" value="NZ_QGDC01000001.1"/>
</dbReference>
<dbReference type="EMBL" id="QGDC01000001">
    <property type="protein sequence ID" value="RCH56400.1"/>
    <property type="molecule type" value="Genomic_DNA"/>
</dbReference>
<name>A0A367GT20_9SPHI</name>
<sequence>MIGQKIKSTGRQEGYGAHVDNAGNIYVKGALTEQGAVTDVDPGPGVVNITGRFYYIVKLDASGAFKWVRRMPLPNCPTVLGSDNSLYYILRDGNYTLQITKVNLSNGADSWTKSLNIPTGLNEPLLATDGNNNVYVSGQFSAPGADLDPGPGVFNMTTTFKNRFIVKLSTDGNFRGAVASPVIYRAYQLLVDKAGNFIVPYTKTGASSVGYVAKYTSTASPVYNVAQGGAPGTLYVDGSSNVYRHYKKELSKFAANGSLVWKRDILYSKFSAVTVDDAGNTYLSNREDYDLGNSTRLVKVTPGGTLGFNKPLFDYTTYATKFVIQYVIPMSLHVTSNGKLYASGVFNGTINFDPTGTNGIVNGPQSSKPLGSVFSVKLNLCN</sequence>
<gene>
    <name evidence="1" type="ORF">DJ568_00640</name>
</gene>
<protein>
    <submittedName>
        <fullName evidence="1">Uncharacterized protein</fullName>
    </submittedName>
</protein>